<evidence type="ECO:0000313" key="7">
    <source>
        <dbReference type="EMBL" id="OAE25647.1"/>
    </source>
</evidence>
<evidence type="ECO:0000256" key="2">
    <source>
        <dbReference type="ARBA" id="ARBA00009514"/>
    </source>
</evidence>
<dbReference type="GO" id="GO:0005634">
    <property type="term" value="C:nucleus"/>
    <property type="evidence" value="ECO:0007669"/>
    <property type="project" value="UniProtKB-SubCell"/>
</dbReference>
<dbReference type="AlphaFoldDB" id="A0A176VY04"/>
<sequence length="154" mass="17185">MDTDASSAAPAKPGPQMDTKIWAGFHQNFSQVQYLLDHNRLLINEINQNHESKIPESLTRNVLLIRELNNNITKVVDLYASLSVSFVKLFDNNSSEEDTTRASSKAGETIGVMKPPPASQGMKNDTNMSRLQKYTLLGELGQSSDISQRFMLEL</sequence>
<evidence type="ECO:0000256" key="1">
    <source>
        <dbReference type="ARBA" id="ARBA00004123"/>
    </source>
</evidence>
<evidence type="ECO:0000256" key="5">
    <source>
        <dbReference type="SAM" id="MobiDB-lite"/>
    </source>
</evidence>
<organism evidence="7 8">
    <name type="scientific">Marchantia polymorpha subsp. ruderalis</name>
    <dbReference type="NCBI Taxonomy" id="1480154"/>
    <lineage>
        <taxon>Eukaryota</taxon>
        <taxon>Viridiplantae</taxon>
        <taxon>Streptophyta</taxon>
        <taxon>Embryophyta</taxon>
        <taxon>Marchantiophyta</taxon>
        <taxon>Marchantiopsida</taxon>
        <taxon>Marchantiidae</taxon>
        <taxon>Marchantiales</taxon>
        <taxon>Marchantiaceae</taxon>
        <taxon>Marchantia</taxon>
    </lineage>
</organism>
<comment type="caution">
    <text evidence="7">The sequence shown here is derived from an EMBL/GenBank/DDBJ whole genome shotgun (WGS) entry which is preliminary data.</text>
</comment>
<protein>
    <recommendedName>
        <fullName evidence="6">Protein EARLY FLOWERING 4 domain-containing protein</fullName>
    </recommendedName>
</protein>
<dbReference type="GO" id="GO:0009649">
    <property type="term" value="P:entrainment of circadian clock"/>
    <property type="evidence" value="ECO:0007669"/>
    <property type="project" value="TreeGrafter"/>
</dbReference>
<reference evidence="7" key="1">
    <citation type="submission" date="2016-03" db="EMBL/GenBank/DDBJ databases">
        <title>Mechanisms controlling the formation of the plant cell surface in tip-growing cells are functionally conserved among land plants.</title>
        <authorList>
            <person name="Honkanen S."/>
            <person name="Jones V.A."/>
            <person name="Morieri G."/>
            <person name="Champion C."/>
            <person name="Hetherington A.J."/>
            <person name="Kelly S."/>
            <person name="Saint-Marcoux D."/>
            <person name="Proust H."/>
            <person name="Prescott H."/>
            <person name="Dolan L."/>
        </authorList>
    </citation>
    <scope>NUCLEOTIDE SEQUENCE [LARGE SCALE GENOMIC DNA]</scope>
    <source>
        <tissue evidence="7">Whole gametophyte</tissue>
    </source>
</reference>
<dbReference type="EMBL" id="LVLJ01002295">
    <property type="protein sequence ID" value="OAE25647.1"/>
    <property type="molecule type" value="Genomic_DNA"/>
</dbReference>
<keyword evidence="8" id="KW-1185">Reference proteome</keyword>
<comment type="subcellular location">
    <subcellularLocation>
        <location evidence="1">Nucleus</location>
    </subcellularLocation>
</comment>
<feature type="domain" description="Protein EARLY FLOWERING 4" evidence="6">
    <location>
        <begin position="16"/>
        <end position="97"/>
    </location>
</feature>
<gene>
    <name evidence="7" type="ORF">AXG93_4368s1060</name>
</gene>
<keyword evidence="4" id="KW-0539">Nucleus</keyword>
<keyword evidence="3" id="KW-0090">Biological rhythms</keyword>
<evidence type="ECO:0000313" key="8">
    <source>
        <dbReference type="Proteomes" id="UP000077202"/>
    </source>
</evidence>
<dbReference type="PANTHER" id="PTHR33469:SF16">
    <property type="entry name" value="PROTEIN ELF4-LIKE 4"/>
    <property type="match status" value="1"/>
</dbReference>
<dbReference type="InterPro" id="IPR009741">
    <property type="entry name" value="EARLY_FLOWERING_4_dom"/>
</dbReference>
<evidence type="ECO:0000256" key="4">
    <source>
        <dbReference type="ARBA" id="ARBA00023242"/>
    </source>
</evidence>
<name>A0A176VY04_MARPO</name>
<feature type="region of interest" description="Disordered" evidence="5">
    <location>
        <begin position="95"/>
        <end position="125"/>
    </location>
</feature>
<dbReference type="Pfam" id="PF07011">
    <property type="entry name" value="Elf4"/>
    <property type="match status" value="1"/>
</dbReference>
<proteinExistence type="inferred from homology"/>
<evidence type="ECO:0000259" key="6">
    <source>
        <dbReference type="Pfam" id="PF07011"/>
    </source>
</evidence>
<evidence type="ECO:0000256" key="3">
    <source>
        <dbReference type="ARBA" id="ARBA00023108"/>
    </source>
</evidence>
<dbReference type="GO" id="GO:0042753">
    <property type="term" value="P:positive regulation of circadian rhythm"/>
    <property type="evidence" value="ECO:0007669"/>
    <property type="project" value="InterPro"/>
</dbReference>
<dbReference type="PANTHER" id="PTHR33469">
    <property type="entry name" value="PROTEIN ELF4-LIKE 4"/>
    <property type="match status" value="1"/>
</dbReference>
<comment type="similarity">
    <text evidence="2">Belongs to the EARLY FLOWERING 4 family.</text>
</comment>
<dbReference type="Proteomes" id="UP000077202">
    <property type="component" value="Unassembled WGS sequence"/>
</dbReference>
<dbReference type="InterPro" id="IPR040462">
    <property type="entry name" value="EARLY_FLOWERING_4"/>
</dbReference>
<dbReference type="GO" id="GO:0048511">
    <property type="term" value="P:rhythmic process"/>
    <property type="evidence" value="ECO:0007669"/>
    <property type="project" value="UniProtKB-KW"/>
</dbReference>
<accession>A0A176VY04</accession>